<protein>
    <recommendedName>
        <fullName evidence="4">Serine hydroxymethyltransferase-like domain-containing protein</fullName>
    </recommendedName>
</protein>
<dbReference type="AlphaFoldDB" id="A0AAE1T119"/>
<reference evidence="5" key="1">
    <citation type="submission" date="2023-12" db="EMBL/GenBank/DDBJ databases">
        <title>Genome assembly of Anisodus tanguticus.</title>
        <authorList>
            <person name="Wang Y.-J."/>
        </authorList>
    </citation>
    <scope>NUCLEOTIDE SEQUENCE</scope>
    <source>
        <strain evidence="5">KB-2021</strain>
        <tissue evidence="5">Leaf</tissue>
    </source>
</reference>
<dbReference type="PANTHER" id="PTHR11680:SF28">
    <property type="entry name" value="SERINE HYDROXYMETHYLTRANSFERASE, MITOCHONDRIAL"/>
    <property type="match status" value="1"/>
</dbReference>
<dbReference type="GO" id="GO:0030170">
    <property type="term" value="F:pyridoxal phosphate binding"/>
    <property type="evidence" value="ECO:0007669"/>
    <property type="project" value="TreeGrafter"/>
</dbReference>
<evidence type="ECO:0000259" key="4">
    <source>
        <dbReference type="Pfam" id="PF00464"/>
    </source>
</evidence>
<dbReference type="GO" id="GO:0019264">
    <property type="term" value="P:glycine biosynthetic process from serine"/>
    <property type="evidence" value="ECO:0007669"/>
    <property type="project" value="TreeGrafter"/>
</dbReference>
<evidence type="ECO:0000256" key="1">
    <source>
        <dbReference type="ARBA" id="ARBA00001528"/>
    </source>
</evidence>
<dbReference type="Pfam" id="PF00464">
    <property type="entry name" value="SHMT"/>
    <property type="match status" value="1"/>
</dbReference>
<dbReference type="GO" id="GO:0005739">
    <property type="term" value="C:mitochondrion"/>
    <property type="evidence" value="ECO:0007669"/>
    <property type="project" value="TreeGrafter"/>
</dbReference>
<evidence type="ECO:0000256" key="3">
    <source>
        <dbReference type="ARBA" id="ARBA00022898"/>
    </source>
</evidence>
<comment type="cofactor">
    <cofactor evidence="2">
        <name>pyridoxal 5'-phosphate</name>
        <dbReference type="ChEBI" id="CHEBI:597326"/>
    </cofactor>
</comment>
<dbReference type="Gene3D" id="3.40.640.10">
    <property type="entry name" value="Type I PLP-dependent aspartate aminotransferase-like (Major domain)"/>
    <property type="match status" value="1"/>
</dbReference>
<evidence type="ECO:0000313" key="5">
    <source>
        <dbReference type="EMBL" id="KAK4378887.1"/>
    </source>
</evidence>
<name>A0AAE1T119_9SOLA</name>
<organism evidence="5 6">
    <name type="scientific">Anisodus tanguticus</name>
    <dbReference type="NCBI Taxonomy" id="243964"/>
    <lineage>
        <taxon>Eukaryota</taxon>
        <taxon>Viridiplantae</taxon>
        <taxon>Streptophyta</taxon>
        <taxon>Embryophyta</taxon>
        <taxon>Tracheophyta</taxon>
        <taxon>Spermatophyta</taxon>
        <taxon>Magnoliopsida</taxon>
        <taxon>eudicotyledons</taxon>
        <taxon>Gunneridae</taxon>
        <taxon>Pentapetalae</taxon>
        <taxon>asterids</taxon>
        <taxon>lamiids</taxon>
        <taxon>Solanales</taxon>
        <taxon>Solanaceae</taxon>
        <taxon>Solanoideae</taxon>
        <taxon>Hyoscyameae</taxon>
        <taxon>Anisodus</taxon>
    </lineage>
</organism>
<comment type="catalytic activity">
    <reaction evidence="1">
        <text>(6R)-5,10-methylene-5,6,7,8-tetrahydrofolate + glycine + H2O = (6S)-5,6,7,8-tetrahydrofolate + L-serine</text>
        <dbReference type="Rhea" id="RHEA:15481"/>
        <dbReference type="ChEBI" id="CHEBI:15377"/>
        <dbReference type="ChEBI" id="CHEBI:15636"/>
        <dbReference type="ChEBI" id="CHEBI:33384"/>
        <dbReference type="ChEBI" id="CHEBI:57305"/>
        <dbReference type="ChEBI" id="CHEBI:57453"/>
        <dbReference type="EC" id="2.1.2.1"/>
    </reaction>
</comment>
<evidence type="ECO:0000313" key="6">
    <source>
        <dbReference type="Proteomes" id="UP001291623"/>
    </source>
</evidence>
<feature type="domain" description="Serine hydroxymethyltransferase-like" evidence="4">
    <location>
        <begin position="4"/>
        <end position="141"/>
    </location>
</feature>
<accession>A0AAE1T119</accession>
<dbReference type="InterPro" id="IPR039429">
    <property type="entry name" value="SHMT-like_dom"/>
</dbReference>
<sequence length="268" mass="30680">MPRRALEFLKFNPAIWRVNVQLLLKPHEKIVALNLSQGCHLSHGYRTGMNKPSGVSMFLEIMPYKLDESTGYIDYKQLEKGATLFRPKLIVTNASAYACVYDYARSRKVYNKQEVILLADVAHISGLVDSGVIYSSFEYATSFFALEDFGNEQPFFHVVSRLAVVARSILEHIRFFGNIPQFVSATIGGERATKIILVSNLEDKVLIEDGNIVMNQLQPNVKQPKDGLRRRNRIGRPSQRLIWDPDPINNRLKGLRLRRTIYVKYDYA</sequence>
<keyword evidence="6" id="KW-1185">Reference proteome</keyword>
<dbReference type="GO" id="GO:0046653">
    <property type="term" value="P:tetrahydrofolate metabolic process"/>
    <property type="evidence" value="ECO:0007669"/>
    <property type="project" value="TreeGrafter"/>
</dbReference>
<comment type="caution">
    <text evidence="5">The sequence shown here is derived from an EMBL/GenBank/DDBJ whole genome shotgun (WGS) entry which is preliminary data.</text>
</comment>
<keyword evidence="3" id="KW-0663">Pyridoxal phosphate</keyword>
<dbReference type="SUPFAM" id="SSF53383">
    <property type="entry name" value="PLP-dependent transferases"/>
    <property type="match status" value="1"/>
</dbReference>
<dbReference type="GO" id="GO:0004372">
    <property type="term" value="F:glycine hydroxymethyltransferase activity"/>
    <property type="evidence" value="ECO:0007669"/>
    <property type="project" value="UniProtKB-EC"/>
</dbReference>
<dbReference type="InterPro" id="IPR049943">
    <property type="entry name" value="Ser_HO-MeTrfase-like"/>
</dbReference>
<dbReference type="InterPro" id="IPR015424">
    <property type="entry name" value="PyrdxlP-dep_Trfase"/>
</dbReference>
<dbReference type="EMBL" id="JAVYJV010000001">
    <property type="protein sequence ID" value="KAK4378887.1"/>
    <property type="molecule type" value="Genomic_DNA"/>
</dbReference>
<dbReference type="InterPro" id="IPR015421">
    <property type="entry name" value="PyrdxlP-dep_Trfase_major"/>
</dbReference>
<proteinExistence type="predicted"/>
<dbReference type="Proteomes" id="UP001291623">
    <property type="component" value="Unassembled WGS sequence"/>
</dbReference>
<evidence type="ECO:0000256" key="2">
    <source>
        <dbReference type="ARBA" id="ARBA00001933"/>
    </source>
</evidence>
<dbReference type="PANTHER" id="PTHR11680">
    <property type="entry name" value="SERINE HYDROXYMETHYLTRANSFERASE"/>
    <property type="match status" value="1"/>
</dbReference>
<gene>
    <name evidence="5" type="ORF">RND71_000749</name>
</gene>